<evidence type="ECO:0000256" key="3">
    <source>
        <dbReference type="ARBA" id="ARBA00022516"/>
    </source>
</evidence>
<dbReference type="InterPro" id="IPR043130">
    <property type="entry name" value="CDP-OH_PTrfase_TM_dom"/>
</dbReference>
<dbReference type="AlphaFoldDB" id="A0A326TZB7"/>
<feature type="transmembrane region" description="Helical" evidence="13">
    <location>
        <begin position="127"/>
        <end position="154"/>
    </location>
</feature>
<dbReference type="InterPro" id="IPR000462">
    <property type="entry name" value="CDP-OH_P_trans"/>
</dbReference>
<feature type="transmembrane region" description="Helical" evidence="13">
    <location>
        <begin position="72"/>
        <end position="97"/>
    </location>
</feature>
<evidence type="ECO:0000256" key="8">
    <source>
        <dbReference type="ARBA" id="ARBA00023136"/>
    </source>
</evidence>
<evidence type="ECO:0000256" key="1">
    <source>
        <dbReference type="ARBA" id="ARBA00004141"/>
    </source>
</evidence>
<dbReference type="OrthoDB" id="9796672at2"/>
<feature type="transmembrane region" description="Helical" evidence="13">
    <location>
        <begin position="32"/>
        <end position="52"/>
    </location>
</feature>
<dbReference type="NCBIfam" id="TIGR00560">
    <property type="entry name" value="pgsA"/>
    <property type="match status" value="1"/>
</dbReference>
<dbReference type="EC" id="2.7.8.5" evidence="11"/>
<keyword evidence="7" id="KW-0443">Lipid metabolism</keyword>
<evidence type="ECO:0000313" key="14">
    <source>
        <dbReference type="EMBL" id="PZW22599.1"/>
    </source>
</evidence>
<dbReference type="GO" id="GO:0016020">
    <property type="term" value="C:membrane"/>
    <property type="evidence" value="ECO:0007669"/>
    <property type="project" value="UniProtKB-SubCell"/>
</dbReference>
<dbReference type="Pfam" id="PF01066">
    <property type="entry name" value="CDP-OH_P_transf"/>
    <property type="match status" value="1"/>
</dbReference>
<keyword evidence="4 12" id="KW-0808">Transferase</keyword>
<keyword evidence="6 13" id="KW-1133">Transmembrane helix</keyword>
<dbReference type="EMBL" id="QKUF01000031">
    <property type="protein sequence ID" value="PZW22599.1"/>
    <property type="molecule type" value="Genomic_DNA"/>
</dbReference>
<reference evidence="14 15" key="1">
    <citation type="submission" date="2018-06" db="EMBL/GenBank/DDBJ databases">
        <title>Genomic Encyclopedia of Archaeal and Bacterial Type Strains, Phase II (KMG-II): from individual species to whole genera.</title>
        <authorList>
            <person name="Goeker M."/>
        </authorList>
    </citation>
    <scope>NUCLEOTIDE SEQUENCE [LARGE SCALE GENOMIC DNA]</scope>
    <source>
        <strain evidence="14 15">ATCC BAA-1881</strain>
    </source>
</reference>
<comment type="caution">
    <text evidence="14">The sequence shown here is derived from an EMBL/GenBank/DDBJ whole genome shotgun (WGS) entry which is preliminary data.</text>
</comment>
<proteinExistence type="inferred from homology"/>
<keyword evidence="8 13" id="KW-0472">Membrane</keyword>
<keyword evidence="10" id="KW-1208">Phospholipid metabolism</keyword>
<dbReference type="RefSeq" id="WP_111325645.1">
    <property type="nucleotide sequence ID" value="NZ_BIFX01000001.1"/>
</dbReference>
<evidence type="ECO:0000256" key="5">
    <source>
        <dbReference type="ARBA" id="ARBA00022692"/>
    </source>
</evidence>
<comment type="similarity">
    <text evidence="2 12">Belongs to the CDP-alcohol phosphatidyltransferase class-I family.</text>
</comment>
<evidence type="ECO:0000313" key="15">
    <source>
        <dbReference type="Proteomes" id="UP000248806"/>
    </source>
</evidence>
<evidence type="ECO:0000256" key="13">
    <source>
        <dbReference type="SAM" id="Phobius"/>
    </source>
</evidence>
<dbReference type="InterPro" id="IPR050324">
    <property type="entry name" value="CDP-alcohol_PTase-I"/>
</dbReference>
<name>A0A326TZB7_THEHA</name>
<dbReference type="Gene3D" id="1.20.120.1760">
    <property type="match status" value="1"/>
</dbReference>
<keyword evidence="5 13" id="KW-0812">Transmembrane</keyword>
<dbReference type="PANTHER" id="PTHR14269">
    <property type="entry name" value="CDP-DIACYLGLYCEROL--GLYCEROL-3-PHOSPHATE 3-PHOSPHATIDYLTRANSFERASE-RELATED"/>
    <property type="match status" value="1"/>
</dbReference>
<evidence type="ECO:0000256" key="9">
    <source>
        <dbReference type="ARBA" id="ARBA00023209"/>
    </source>
</evidence>
<dbReference type="GO" id="GO:0046474">
    <property type="term" value="P:glycerophospholipid biosynthetic process"/>
    <property type="evidence" value="ECO:0007669"/>
    <property type="project" value="TreeGrafter"/>
</dbReference>
<evidence type="ECO:0000256" key="7">
    <source>
        <dbReference type="ARBA" id="ARBA00023098"/>
    </source>
</evidence>
<evidence type="ECO:0000256" key="6">
    <source>
        <dbReference type="ARBA" id="ARBA00022989"/>
    </source>
</evidence>
<dbReference type="PANTHER" id="PTHR14269:SF62">
    <property type="entry name" value="CDP-DIACYLGLYCEROL--GLYCEROL-3-PHOSPHATE 3-PHOSPHATIDYLTRANSFERASE 1, CHLOROPLASTIC"/>
    <property type="match status" value="1"/>
</dbReference>
<accession>A0A326TZB7</accession>
<feature type="transmembrane region" description="Helical" evidence="13">
    <location>
        <begin position="166"/>
        <end position="197"/>
    </location>
</feature>
<dbReference type="GO" id="GO:0008444">
    <property type="term" value="F:CDP-diacylglycerol-glycerol-3-phosphate 3-phosphatidyltransferase activity"/>
    <property type="evidence" value="ECO:0007669"/>
    <property type="project" value="UniProtKB-UniRule"/>
</dbReference>
<sequence>MRNIPNILSISRLISTVIVFILVLVNQPWAYLVATVLFVLASVTDFLDGYLARRFSVVSSLGVFLDLTADKVFVAAILIAMVQIGLVPAWIVAIIVVREFMVSGLRSIAAAKGKVIPAGMWGKQKTFITLVAMGGILLAKGLGAHLLGLFPLMLTFNSQTLVLSEILLLVADVLMIVATIWTIFSGVEYILGALPLFRDEAKR</sequence>
<evidence type="ECO:0000256" key="10">
    <source>
        <dbReference type="ARBA" id="ARBA00023264"/>
    </source>
</evidence>
<evidence type="ECO:0000256" key="12">
    <source>
        <dbReference type="RuleBase" id="RU003750"/>
    </source>
</evidence>
<dbReference type="PROSITE" id="PS00379">
    <property type="entry name" value="CDP_ALCOHOL_P_TRANSF"/>
    <property type="match status" value="1"/>
</dbReference>
<keyword evidence="15" id="KW-1185">Reference proteome</keyword>
<evidence type="ECO:0000256" key="2">
    <source>
        <dbReference type="ARBA" id="ARBA00010441"/>
    </source>
</evidence>
<feature type="transmembrane region" description="Helical" evidence="13">
    <location>
        <begin position="6"/>
        <end position="25"/>
    </location>
</feature>
<organism evidence="14 15">
    <name type="scientific">Thermosporothrix hazakensis</name>
    <dbReference type="NCBI Taxonomy" id="644383"/>
    <lineage>
        <taxon>Bacteria</taxon>
        <taxon>Bacillati</taxon>
        <taxon>Chloroflexota</taxon>
        <taxon>Ktedonobacteria</taxon>
        <taxon>Ktedonobacterales</taxon>
        <taxon>Thermosporotrichaceae</taxon>
        <taxon>Thermosporothrix</taxon>
    </lineage>
</organism>
<dbReference type="InterPro" id="IPR048254">
    <property type="entry name" value="CDP_ALCOHOL_P_TRANSF_CS"/>
</dbReference>
<protein>
    <recommendedName>
        <fullName evidence="11">CDP-diacylglycerol--glycerol-3-phosphate 3-phosphatidyltransferase</fullName>
        <ecNumber evidence="11">2.7.8.5</ecNumber>
    </recommendedName>
</protein>
<comment type="subcellular location">
    <subcellularLocation>
        <location evidence="1">Membrane</location>
        <topology evidence="1">Multi-pass membrane protein</topology>
    </subcellularLocation>
</comment>
<dbReference type="Proteomes" id="UP000248806">
    <property type="component" value="Unassembled WGS sequence"/>
</dbReference>
<evidence type="ECO:0000256" key="4">
    <source>
        <dbReference type="ARBA" id="ARBA00022679"/>
    </source>
</evidence>
<keyword evidence="3" id="KW-0444">Lipid biosynthesis</keyword>
<dbReference type="PIRSF" id="PIRSF000847">
    <property type="entry name" value="Phos_ph_gly_syn"/>
    <property type="match status" value="1"/>
</dbReference>
<dbReference type="InterPro" id="IPR004570">
    <property type="entry name" value="Phosphatidylglycerol_P_synth"/>
</dbReference>
<keyword evidence="9" id="KW-0594">Phospholipid biosynthesis</keyword>
<gene>
    <name evidence="14" type="ORF">EI42_05384</name>
</gene>
<evidence type="ECO:0000256" key="11">
    <source>
        <dbReference type="NCBIfam" id="TIGR00560"/>
    </source>
</evidence>